<keyword evidence="4" id="KW-0788">Thiol protease</keyword>
<dbReference type="EMBL" id="KF122317">
    <property type="protein sequence ID" value="AIA89613.1"/>
    <property type="molecule type" value="Genomic_DNA"/>
</dbReference>
<dbReference type="PROSITE" id="PS51935">
    <property type="entry name" value="NLPC_P60"/>
    <property type="match status" value="1"/>
</dbReference>
<evidence type="ECO:0000256" key="4">
    <source>
        <dbReference type="ARBA" id="ARBA00022807"/>
    </source>
</evidence>
<dbReference type="SUPFAM" id="SSF54001">
    <property type="entry name" value="Cysteine proteinases"/>
    <property type="match status" value="1"/>
</dbReference>
<dbReference type="InterPro" id="IPR051202">
    <property type="entry name" value="Peptidase_C40"/>
</dbReference>
<name>A0A060BYV9_9BACL</name>
<evidence type="ECO:0000256" key="1">
    <source>
        <dbReference type="ARBA" id="ARBA00007074"/>
    </source>
</evidence>
<dbReference type="InterPro" id="IPR038765">
    <property type="entry name" value="Papain-like_cys_pep_sf"/>
</dbReference>
<keyword evidence="3" id="KW-0378">Hydrolase</keyword>
<evidence type="ECO:0000256" key="3">
    <source>
        <dbReference type="ARBA" id="ARBA00022801"/>
    </source>
</evidence>
<dbReference type="InterPro" id="IPR000064">
    <property type="entry name" value="NLP_P60_dom"/>
</dbReference>
<keyword evidence="2" id="KW-0645">Protease</keyword>
<accession>A0A060BYV9</accession>
<comment type="similarity">
    <text evidence="1">Belongs to the peptidase C40 family.</text>
</comment>
<proteinExistence type="inferred from homology"/>
<dbReference type="GO" id="GO:0008234">
    <property type="term" value="F:cysteine-type peptidase activity"/>
    <property type="evidence" value="ECO:0007669"/>
    <property type="project" value="UniProtKB-KW"/>
</dbReference>
<organism evidence="6">
    <name type="scientific">uncultured Alicyclobacillus sp</name>
    <dbReference type="NCBI Taxonomy" id="290599"/>
    <lineage>
        <taxon>Bacteria</taxon>
        <taxon>Bacillati</taxon>
        <taxon>Bacillota</taxon>
        <taxon>Bacilli</taxon>
        <taxon>Bacillales</taxon>
        <taxon>Alicyclobacillaceae</taxon>
        <taxon>Alicyclobacillus</taxon>
        <taxon>environmental samples</taxon>
    </lineage>
</organism>
<dbReference type="PANTHER" id="PTHR47053">
    <property type="entry name" value="MUREIN DD-ENDOPEPTIDASE MEPH-RELATED"/>
    <property type="match status" value="1"/>
</dbReference>
<dbReference type="AlphaFoldDB" id="A0A060BYV9"/>
<feature type="domain" description="NlpC/P60" evidence="5">
    <location>
        <begin position="1"/>
        <end position="96"/>
    </location>
</feature>
<reference evidence="6" key="1">
    <citation type="journal article" date="2013" name="Environ. Microbiol.">
        <title>Seasonally variable intestinal metagenomes of the red palm weevil (Rhynchophorus ferrugineus).</title>
        <authorList>
            <person name="Jia S."/>
            <person name="Zhang X."/>
            <person name="Zhang G."/>
            <person name="Yin A."/>
            <person name="Zhang S."/>
            <person name="Li F."/>
            <person name="Wang L."/>
            <person name="Zhao D."/>
            <person name="Yun Q."/>
            <person name="Tala"/>
            <person name="Wang J."/>
            <person name="Sun G."/>
            <person name="Baabdullah M."/>
            <person name="Yu X."/>
            <person name="Hu S."/>
            <person name="Al-Mssallem I.S."/>
            <person name="Yu J."/>
        </authorList>
    </citation>
    <scope>NUCLEOTIDE SEQUENCE</scope>
</reference>
<dbReference type="Pfam" id="PF00877">
    <property type="entry name" value="NLPC_P60"/>
    <property type="match status" value="1"/>
</dbReference>
<evidence type="ECO:0000259" key="5">
    <source>
        <dbReference type="PROSITE" id="PS51935"/>
    </source>
</evidence>
<dbReference type="PANTHER" id="PTHR47053:SF1">
    <property type="entry name" value="MUREIN DD-ENDOPEPTIDASE MEPH-RELATED"/>
    <property type="match status" value="1"/>
</dbReference>
<evidence type="ECO:0000256" key="2">
    <source>
        <dbReference type="ARBA" id="ARBA00022670"/>
    </source>
</evidence>
<dbReference type="Gene3D" id="3.90.1720.10">
    <property type="entry name" value="endopeptidase domain like (from Nostoc punctiforme)"/>
    <property type="match status" value="1"/>
</dbReference>
<dbReference type="GO" id="GO:0006508">
    <property type="term" value="P:proteolysis"/>
    <property type="evidence" value="ECO:0007669"/>
    <property type="project" value="UniProtKB-KW"/>
</dbReference>
<evidence type="ECO:0000313" key="6">
    <source>
        <dbReference type="EMBL" id="AIA89613.1"/>
    </source>
</evidence>
<protein>
    <submittedName>
        <fullName evidence="6">NLPC_P60</fullName>
    </submittedName>
</protein>
<sequence>MAFDCSGFIRFVYARGGIALPRSADEQYNVGKNVSMDSLKPGDLVFFSTYEKGVSHSGIYVGNGSFISATTSRGVAVADLMHGYWREHYVGAKRIL</sequence>